<dbReference type="GO" id="GO:0044550">
    <property type="term" value="P:secondary metabolite biosynthetic process"/>
    <property type="evidence" value="ECO:0007669"/>
    <property type="project" value="TreeGrafter"/>
</dbReference>
<dbReference type="InterPro" id="IPR013747">
    <property type="entry name" value="ACP_syn_III_C"/>
</dbReference>
<accession>A0A162MDP5</accession>
<comment type="caution">
    <text evidence="5">The sequence shown here is derived from an EMBL/GenBank/DDBJ whole genome shotgun (WGS) entry which is preliminary data.</text>
</comment>
<organism evidence="5 6">
    <name type="scientific">Thermovenabulum gondwanense</name>
    <dbReference type="NCBI Taxonomy" id="520767"/>
    <lineage>
        <taxon>Bacteria</taxon>
        <taxon>Bacillati</taxon>
        <taxon>Bacillota</taxon>
        <taxon>Clostridia</taxon>
        <taxon>Thermosediminibacterales</taxon>
        <taxon>Thermosediminibacteraceae</taxon>
        <taxon>Thermovenabulum</taxon>
    </lineage>
</organism>
<dbReference type="Pfam" id="PF08545">
    <property type="entry name" value="ACP_syn_III"/>
    <property type="match status" value="1"/>
</dbReference>
<gene>
    <name evidence="5" type="primary">fabH_2</name>
    <name evidence="5" type="ORF">ATZ99_16190</name>
</gene>
<dbReference type="RefSeq" id="WP_068748741.1">
    <property type="nucleotide sequence ID" value="NZ_LOHZ01000035.1"/>
</dbReference>
<dbReference type="PATRIC" id="fig|520767.4.peg.1734"/>
<dbReference type="EC" id="2.3.1.180" evidence="5"/>
<dbReference type="EMBL" id="LOHZ01000035">
    <property type="protein sequence ID" value="KYO65385.1"/>
    <property type="molecule type" value="Genomic_DNA"/>
</dbReference>
<dbReference type="Gene3D" id="3.40.47.10">
    <property type="match status" value="1"/>
</dbReference>
<keyword evidence="6" id="KW-1185">Reference proteome</keyword>
<dbReference type="GO" id="GO:0006633">
    <property type="term" value="P:fatty acid biosynthetic process"/>
    <property type="evidence" value="ECO:0007669"/>
    <property type="project" value="InterPro"/>
</dbReference>
<dbReference type="GO" id="GO:0033818">
    <property type="term" value="F:beta-ketoacyl-acyl-carrier-protein synthase III activity"/>
    <property type="evidence" value="ECO:0007669"/>
    <property type="project" value="UniProtKB-EC"/>
</dbReference>
<evidence type="ECO:0000259" key="3">
    <source>
        <dbReference type="Pfam" id="PF08541"/>
    </source>
</evidence>
<keyword evidence="2 5" id="KW-0012">Acyltransferase</keyword>
<keyword evidence="1 5" id="KW-0808">Transferase</keyword>
<dbReference type="GO" id="GO:0004315">
    <property type="term" value="F:3-oxoacyl-[acyl-carrier-protein] synthase activity"/>
    <property type="evidence" value="ECO:0007669"/>
    <property type="project" value="InterPro"/>
</dbReference>
<reference evidence="5 6" key="1">
    <citation type="submission" date="2015-12" db="EMBL/GenBank/DDBJ databases">
        <title>Draft genome of Thermovenabulum gondwanense isolated from a red thermophilic microbial mat colonisisng an outflow channel of a bore well.</title>
        <authorList>
            <person name="Patel B.K."/>
        </authorList>
    </citation>
    <scope>NUCLEOTIDE SEQUENCE [LARGE SCALE GENOMIC DNA]</scope>
    <source>
        <strain evidence="5 6">R270</strain>
    </source>
</reference>
<evidence type="ECO:0000313" key="6">
    <source>
        <dbReference type="Proteomes" id="UP000075737"/>
    </source>
</evidence>
<feature type="domain" description="Beta-ketoacyl-[acyl-carrier-protein] synthase III N-terminal" evidence="4">
    <location>
        <begin position="109"/>
        <end position="186"/>
    </location>
</feature>
<evidence type="ECO:0000259" key="4">
    <source>
        <dbReference type="Pfam" id="PF08545"/>
    </source>
</evidence>
<dbReference type="InterPro" id="IPR013751">
    <property type="entry name" value="ACP_syn_III_N"/>
</dbReference>
<dbReference type="PANTHER" id="PTHR34069">
    <property type="entry name" value="3-OXOACYL-[ACYL-CARRIER-PROTEIN] SYNTHASE 3"/>
    <property type="match status" value="1"/>
</dbReference>
<evidence type="ECO:0000256" key="1">
    <source>
        <dbReference type="ARBA" id="ARBA00022679"/>
    </source>
</evidence>
<dbReference type="Pfam" id="PF08541">
    <property type="entry name" value="ACP_syn_III_C"/>
    <property type="match status" value="1"/>
</dbReference>
<dbReference type="SUPFAM" id="SSF53901">
    <property type="entry name" value="Thiolase-like"/>
    <property type="match status" value="1"/>
</dbReference>
<feature type="domain" description="Beta-ketoacyl-[acyl-carrier-protein] synthase III C-terminal" evidence="3">
    <location>
        <begin position="247"/>
        <end position="335"/>
    </location>
</feature>
<dbReference type="Proteomes" id="UP000075737">
    <property type="component" value="Unassembled WGS sequence"/>
</dbReference>
<dbReference type="OrthoDB" id="9786707at2"/>
<dbReference type="InterPro" id="IPR016039">
    <property type="entry name" value="Thiolase-like"/>
</dbReference>
<protein>
    <submittedName>
        <fullName evidence="5">3-oxoacyl-[acyl-carrier-protein] synthase 3</fullName>
        <ecNumber evidence="5">2.3.1.180</ecNumber>
    </submittedName>
</protein>
<evidence type="ECO:0000256" key="2">
    <source>
        <dbReference type="ARBA" id="ARBA00023315"/>
    </source>
</evidence>
<proteinExistence type="predicted"/>
<name>A0A162MDP5_9FIRM</name>
<dbReference type="PANTHER" id="PTHR34069:SF2">
    <property type="entry name" value="BETA-KETOACYL-[ACYL-CARRIER-PROTEIN] SYNTHASE III"/>
    <property type="match status" value="1"/>
</dbReference>
<sequence length="340" mass="37898">MRTHVGIAGMGMYIPDNFWSAEEMAKESGMPVEVFIEKVGVKRKPMPGPDDTTSYMGIIAAKRAIEDAGIDPKEIDVVIWDGAQHKDYPCWLAFTKVCHEIGAVNAWGFDMESMCGSRIVGLELGKAIMLSRDDVNTVLLVSGYRNCDLINLKYKEGAFLYDIGAGGSAVVLKKNYGYNEVLTTAHVVDGSFSEDFVVPVGGSKKWPMKPEDINEMWFHITCDPKDFKQRLDKITLKNWYHVIDYALEKSGYTRADIGYLAMVKIKRSAHNAILKELNLREDQSLFLEDYGHLGQNDVTISMIEGLKHGRIKDGDVIVMVSAGGGWTWNAGVVKWGKVTE</sequence>
<dbReference type="NCBIfam" id="NF005308">
    <property type="entry name" value="PRK06840.1"/>
    <property type="match status" value="1"/>
</dbReference>
<dbReference type="STRING" id="520767.ATZ99_16190"/>
<dbReference type="AlphaFoldDB" id="A0A162MDP5"/>
<evidence type="ECO:0000313" key="5">
    <source>
        <dbReference type="EMBL" id="KYO65385.1"/>
    </source>
</evidence>